<feature type="active site" evidence="6">
    <location>
        <position position="269"/>
    </location>
</feature>
<feature type="disulfide bond" evidence="8">
    <location>
        <begin position="341"/>
        <end position="370"/>
    </location>
</feature>
<comment type="caution">
    <text evidence="10">The sequence shown here is derived from an EMBL/GenBank/DDBJ whole genome shotgun (WGS) entry which is preliminary data.</text>
</comment>
<dbReference type="InterPro" id="IPR050749">
    <property type="entry name" value="Glycosyl_Hydrolase_47"/>
</dbReference>
<feature type="binding site" evidence="7">
    <location>
        <position position="525"/>
    </location>
    <ligand>
        <name>Ca(2+)</name>
        <dbReference type="ChEBI" id="CHEBI:29108"/>
    </ligand>
</feature>
<comment type="pathway">
    <text evidence="2">Protein modification; protein glycosylation.</text>
</comment>
<dbReference type="AlphaFoldDB" id="A0A9P8WHE2"/>
<dbReference type="PANTHER" id="PTHR11742:SF29">
    <property type="entry name" value="ALPHA-1,2-MANNOSIDASE"/>
    <property type="match status" value="1"/>
</dbReference>
<dbReference type="InterPro" id="IPR012341">
    <property type="entry name" value="6hp_glycosidase-like_sf"/>
</dbReference>
<reference evidence="10 11" key="1">
    <citation type="journal article" date="2021" name="Nat. Commun.">
        <title>Genetic determinants of endophytism in the Arabidopsis root mycobiome.</title>
        <authorList>
            <person name="Mesny F."/>
            <person name="Miyauchi S."/>
            <person name="Thiergart T."/>
            <person name="Pickel B."/>
            <person name="Atanasova L."/>
            <person name="Karlsson M."/>
            <person name="Huettel B."/>
            <person name="Barry K.W."/>
            <person name="Haridas S."/>
            <person name="Chen C."/>
            <person name="Bauer D."/>
            <person name="Andreopoulos W."/>
            <person name="Pangilinan J."/>
            <person name="LaButti K."/>
            <person name="Riley R."/>
            <person name="Lipzen A."/>
            <person name="Clum A."/>
            <person name="Drula E."/>
            <person name="Henrissat B."/>
            <person name="Kohler A."/>
            <person name="Grigoriev I.V."/>
            <person name="Martin F.M."/>
            <person name="Hacquard S."/>
        </authorList>
    </citation>
    <scope>NUCLEOTIDE SEQUENCE [LARGE SCALE GENOMIC DNA]</scope>
    <source>
        <strain evidence="10 11">MPI-CAGE-CH-0241</strain>
    </source>
</reference>
<keyword evidence="11" id="KW-1185">Reference proteome</keyword>
<dbReference type="Proteomes" id="UP000777438">
    <property type="component" value="Unassembled WGS sequence"/>
</dbReference>
<dbReference type="InterPro" id="IPR036026">
    <property type="entry name" value="Seven-hairpin_glycosidases"/>
</dbReference>
<dbReference type="PANTHER" id="PTHR11742">
    <property type="entry name" value="MANNOSYL-OLIGOSACCHARIDE ALPHA-1,2-MANNOSIDASE-RELATED"/>
    <property type="match status" value="1"/>
</dbReference>
<dbReference type="Pfam" id="PF01532">
    <property type="entry name" value="Glyco_hydro_47"/>
    <property type="match status" value="1"/>
</dbReference>
<dbReference type="FunFam" id="1.50.10.10:FF:000037">
    <property type="entry name" value="alpha-1,2-Mannosidase"/>
    <property type="match status" value="1"/>
</dbReference>
<comment type="similarity">
    <text evidence="3 9">Belongs to the glycosyl hydrolase 47 family.</text>
</comment>
<feature type="active site" description="Proton donor" evidence="6">
    <location>
        <position position="133"/>
    </location>
</feature>
<dbReference type="GO" id="GO:0005783">
    <property type="term" value="C:endoplasmic reticulum"/>
    <property type="evidence" value="ECO:0007669"/>
    <property type="project" value="TreeGrafter"/>
</dbReference>
<dbReference type="GO" id="GO:0005509">
    <property type="term" value="F:calcium ion binding"/>
    <property type="evidence" value="ECO:0007669"/>
    <property type="project" value="InterPro"/>
</dbReference>
<keyword evidence="5 8" id="KW-1015">Disulfide bond</keyword>
<organism evidence="10 11">
    <name type="scientific">Thelonectria olida</name>
    <dbReference type="NCBI Taxonomy" id="1576542"/>
    <lineage>
        <taxon>Eukaryota</taxon>
        <taxon>Fungi</taxon>
        <taxon>Dikarya</taxon>
        <taxon>Ascomycota</taxon>
        <taxon>Pezizomycotina</taxon>
        <taxon>Sordariomycetes</taxon>
        <taxon>Hypocreomycetidae</taxon>
        <taxon>Hypocreales</taxon>
        <taxon>Nectriaceae</taxon>
        <taxon>Thelonectria</taxon>
    </lineage>
</organism>
<evidence type="ECO:0000256" key="3">
    <source>
        <dbReference type="ARBA" id="ARBA00007658"/>
    </source>
</evidence>
<dbReference type="GO" id="GO:0004571">
    <property type="term" value="F:mannosyl-oligosaccharide 1,2-alpha-mannosidase activity"/>
    <property type="evidence" value="ECO:0007669"/>
    <property type="project" value="InterPro"/>
</dbReference>
<evidence type="ECO:0000256" key="9">
    <source>
        <dbReference type="RuleBase" id="RU361193"/>
    </source>
</evidence>
<evidence type="ECO:0000313" key="10">
    <source>
        <dbReference type="EMBL" id="KAH6898027.1"/>
    </source>
</evidence>
<dbReference type="InterPro" id="IPR001382">
    <property type="entry name" value="Glyco_hydro_47"/>
</dbReference>
<evidence type="ECO:0000256" key="6">
    <source>
        <dbReference type="PIRSR" id="PIRSR601382-1"/>
    </source>
</evidence>
<keyword evidence="7" id="KW-0479">Metal-binding</keyword>
<evidence type="ECO:0000256" key="8">
    <source>
        <dbReference type="PIRSR" id="PIRSR601382-3"/>
    </source>
</evidence>
<evidence type="ECO:0000256" key="5">
    <source>
        <dbReference type="ARBA" id="ARBA00023157"/>
    </source>
</evidence>
<evidence type="ECO:0000256" key="7">
    <source>
        <dbReference type="PIRSR" id="PIRSR601382-2"/>
    </source>
</evidence>
<protein>
    <recommendedName>
        <fullName evidence="9">alpha-1,2-Mannosidase</fullName>
        <ecNumber evidence="9">3.2.1.-</ecNumber>
    </recommendedName>
</protein>
<evidence type="ECO:0000256" key="1">
    <source>
        <dbReference type="ARBA" id="ARBA00001913"/>
    </source>
</evidence>
<dbReference type="GO" id="GO:0005975">
    <property type="term" value="P:carbohydrate metabolic process"/>
    <property type="evidence" value="ECO:0007669"/>
    <property type="project" value="InterPro"/>
</dbReference>
<comment type="cofactor">
    <cofactor evidence="1 7">
        <name>Ca(2+)</name>
        <dbReference type="ChEBI" id="CHEBI:29108"/>
    </cofactor>
</comment>
<dbReference type="SUPFAM" id="SSF48225">
    <property type="entry name" value="Seven-hairpin glycosidases"/>
    <property type="match status" value="1"/>
</dbReference>
<name>A0A9P8WHE2_9HYPO</name>
<keyword evidence="4 9" id="KW-0378">Hydrolase</keyword>
<dbReference type="OrthoDB" id="8118055at2759"/>
<dbReference type="GO" id="GO:0016020">
    <property type="term" value="C:membrane"/>
    <property type="evidence" value="ECO:0007669"/>
    <property type="project" value="InterPro"/>
</dbReference>
<dbReference type="GO" id="GO:0036503">
    <property type="term" value="P:ERAD pathway"/>
    <property type="evidence" value="ECO:0007669"/>
    <property type="project" value="UniProtKB-ARBA"/>
</dbReference>
<dbReference type="Gene3D" id="1.50.10.10">
    <property type="match status" value="1"/>
</dbReference>
<feature type="active site" description="Proton donor" evidence="6">
    <location>
        <position position="384"/>
    </location>
</feature>
<keyword evidence="9" id="KW-0326">Glycosidase</keyword>
<evidence type="ECO:0000256" key="4">
    <source>
        <dbReference type="ARBA" id="ARBA00022801"/>
    </source>
</evidence>
<accession>A0A9P8WHE2</accession>
<keyword evidence="7" id="KW-0106">Calcium</keyword>
<evidence type="ECO:0000313" key="11">
    <source>
        <dbReference type="Proteomes" id="UP000777438"/>
    </source>
</evidence>
<dbReference type="EC" id="3.2.1.-" evidence="9"/>
<feature type="active site" evidence="6">
    <location>
        <position position="437"/>
    </location>
</feature>
<gene>
    <name evidence="10" type="ORF">B0T10DRAFT_525455</name>
</gene>
<proteinExistence type="inferred from homology"/>
<evidence type="ECO:0000256" key="2">
    <source>
        <dbReference type="ARBA" id="ARBA00004922"/>
    </source>
</evidence>
<dbReference type="EMBL" id="JAGPYM010000002">
    <property type="protein sequence ID" value="KAH6898027.1"/>
    <property type="molecule type" value="Genomic_DNA"/>
</dbReference>
<sequence>MNKNVPNAAPLVKSSFDWSKVKFAHPGPPASTPLPSARLEVFPRIQHEFEPETKDAAAARDWANYRKFAWNKDALNPVSGTWRDQFCGWAATLVDSLDTLWIMGMREEFDEAVATVAAIDFGQSTTARVNIFETNIRYLGGLLSAYDLSKREVLLAKAIELGDMLYAGFNTENRMPVDFIEFEQAKTGQGLKVEDWVVLAAPGSLSLEMTRLSQVTGDMKYHDAITSVMEVFHQQQNHTRIPGLWPMWISMKTMDVSARDEFTIAGSADSTYEYLPKMYALLGGRDDMYKNMSTAFMDAAGEYLFFRPMLPDEKDILFPGNVVVNDKNVATFDAESEHLGCFIGGTIALGGQLFGSADDIETGVKLAKGCAYAYAAFPTGMMPERFNSVPCNPPRATVCRWNVEKYILDSHKRKEYEQNLPKGFTTAKDARYILRPEAIESLFVTYRITGEKELQDMAWDMFSAIAKGTAAEHGHASVVDVTSKDKVLAKEDYMESFWLAETLKYFYLIFSPPDLISLDDYVLNTEAHPFRLPQHSTTHKKTYV</sequence>
<dbReference type="PRINTS" id="PR00747">
    <property type="entry name" value="GLYHDRLASE47"/>
</dbReference>